<feature type="compositionally biased region" description="Basic and acidic residues" evidence="1">
    <location>
        <begin position="177"/>
        <end position="196"/>
    </location>
</feature>
<evidence type="ECO:0000313" key="3">
    <source>
        <dbReference type="Proteomes" id="UP000054359"/>
    </source>
</evidence>
<dbReference type="Proteomes" id="UP000054359">
    <property type="component" value="Unassembled WGS sequence"/>
</dbReference>
<evidence type="ECO:0000313" key="2">
    <source>
        <dbReference type="EMBL" id="KFM62195.1"/>
    </source>
</evidence>
<sequence length="226" mass="25094">MRIVLDIQNCLQSGTYLLEVLNQPLASSQRVNLLSSSAVTHIRRTMSEAEKTVQQIQGTYLNDEQPPTESSTYVTARSPDTWRSTSISGVEDWCSALSEDGTTLDDFKSLDDDLAEEYISDDNFEDLPVTNEPEVPTVPAQSDKKPESPKEMYAAVSGVHEPKKYTSSIQPLTASEHVVKVCDESKPMKDDLKLSTEKQNAPQLKKTEESTSGDTERDHLKVVSPK</sequence>
<accession>A0A087TAQ6</accession>
<name>A0A087TAQ6_STEMI</name>
<reference evidence="2 3" key="1">
    <citation type="submission" date="2013-11" db="EMBL/GenBank/DDBJ databases">
        <title>Genome sequencing of Stegodyphus mimosarum.</title>
        <authorList>
            <person name="Bechsgaard J."/>
        </authorList>
    </citation>
    <scope>NUCLEOTIDE SEQUENCE [LARGE SCALE GENOMIC DNA]</scope>
</reference>
<feature type="compositionally biased region" description="Low complexity" evidence="1">
    <location>
        <begin position="128"/>
        <end position="139"/>
    </location>
</feature>
<dbReference type="EMBL" id="KK114328">
    <property type="protein sequence ID" value="KFM62195.1"/>
    <property type="molecule type" value="Genomic_DNA"/>
</dbReference>
<keyword evidence="3" id="KW-1185">Reference proteome</keyword>
<proteinExistence type="predicted"/>
<dbReference type="AlphaFoldDB" id="A0A087TAQ6"/>
<feature type="compositionally biased region" description="Basic and acidic residues" evidence="1">
    <location>
        <begin position="205"/>
        <end position="226"/>
    </location>
</feature>
<dbReference type="OrthoDB" id="6431207at2759"/>
<feature type="region of interest" description="Disordered" evidence="1">
    <location>
        <begin position="121"/>
        <end position="226"/>
    </location>
</feature>
<gene>
    <name evidence="2" type="ORF">X975_08762</name>
</gene>
<feature type="non-terminal residue" evidence="2">
    <location>
        <position position="226"/>
    </location>
</feature>
<protein>
    <submittedName>
        <fullName evidence="2">Uncharacterized protein</fullName>
    </submittedName>
</protein>
<organism evidence="2 3">
    <name type="scientific">Stegodyphus mimosarum</name>
    <name type="common">African social velvet spider</name>
    <dbReference type="NCBI Taxonomy" id="407821"/>
    <lineage>
        <taxon>Eukaryota</taxon>
        <taxon>Metazoa</taxon>
        <taxon>Ecdysozoa</taxon>
        <taxon>Arthropoda</taxon>
        <taxon>Chelicerata</taxon>
        <taxon>Arachnida</taxon>
        <taxon>Araneae</taxon>
        <taxon>Araneomorphae</taxon>
        <taxon>Entelegynae</taxon>
        <taxon>Eresoidea</taxon>
        <taxon>Eresidae</taxon>
        <taxon>Stegodyphus</taxon>
    </lineage>
</organism>
<evidence type="ECO:0000256" key="1">
    <source>
        <dbReference type="SAM" id="MobiDB-lite"/>
    </source>
</evidence>